<dbReference type="GeneID" id="112288397"/>
<dbReference type="PROSITE" id="PS50181">
    <property type="entry name" value="FBOX"/>
    <property type="match status" value="1"/>
</dbReference>
<dbReference type="SUPFAM" id="SSF117281">
    <property type="entry name" value="Kelch motif"/>
    <property type="match status" value="1"/>
</dbReference>
<gene>
    <name evidence="2" type="primary">LOC112288397</name>
</gene>
<organism evidence="2 3">
    <name type="scientific">Physcomitrium patens</name>
    <name type="common">Spreading-leaved earth moss</name>
    <name type="synonym">Physcomitrella patens</name>
    <dbReference type="NCBI Taxonomy" id="3218"/>
    <lineage>
        <taxon>Eukaryota</taxon>
        <taxon>Viridiplantae</taxon>
        <taxon>Streptophyta</taxon>
        <taxon>Embryophyta</taxon>
        <taxon>Bryophyta</taxon>
        <taxon>Bryophytina</taxon>
        <taxon>Bryopsida</taxon>
        <taxon>Funariidae</taxon>
        <taxon>Funariales</taxon>
        <taxon>Funariaceae</taxon>
        <taxon>Physcomitrium</taxon>
    </lineage>
</organism>
<dbReference type="SMART" id="SM00256">
    <property type="entry name" value="FBOX"/>
    <property type="match status" value="1"/>
</dbReference>
<dbReference type="SUPFAM" id="SSF81383">
    <property type="entry name" value="F-box domain"/>
    <property type="match status" value="1"/>
</dbReference>
<dbReference type="Gene3D" id="1.20.1280.50">
    <property type="match status" value="1"/>
</dbReference>
<dbReference type="InterPro" id="IPR050796">
    <property type="entry name" value="SCF_F-box_component"/>
</dbReference>
<dbReference type="EnsemblPlants" id="Pp3c11_19480V3.2">
    <property type="protein sequence ID" value="Pp3c11_19480V3.2"/>
    <property type="gene ID" value="Pp3c11_19480"/>
</dbReference>
<dbReference type="InterPro" id="IPR001810">
    <property type="entry name" value="F-box_dom"/>
</dbReference>
<dbReference type="PANTHER" id="PTHR31672:SF2">
    <property type="entry name" value="F-BOX DOMAIN-CONTAINING PROTEIN"/>
    <property type="match status" value="1"/>
</dbReference>
<keyword evidence="3" id="KW-1185">Reference proteome</keyword>
<keyword evidence="1" id="KW-0677">Repeat</keyword>
<dbReference type="HOGENOM" id="CLU_038778_2_1_1"/>
<dbReference type="InterPro" id="IPR036047">
    <property type="entry name" value="F-box-like_dom_sf"/>
</dbReference>
<proteinExistence type="predicted"/>
<reference evidence="2" key="3">
    <citation type="submission" date="2020-12" db="UniProtKB">
        <authorList>
            <consortium name="EnsemblPlants"/>
        </authorList>
    </citation>
    <scope>IDENTIFICATION</scope>
</reference>
<dbReference type="AlphaFoldDB" id="A9SV61"/>
<dbReference type="Pfam" id="PF00646">
    <property type="entry name" value="F-box"/>
    <property type="match status" value="1"/>
</dbReference>
<protein>
    <submittedName>
        <fullName evidence="2">Uncharacterized protein</fullName>
    </submittedName>
</protein>
<dbReference type="GO" id="GO:0004842">
    <property type="term" value="F:ubiquitin-protein transferase activity"/>
    <property type="evidence" value="ECO:0000318"/>
    <property type="project" value="GO_Central"/>
</dbReference>
<evidence type="ECO:0000313" key="3">
    <source>
        <dbReference type="Proteomes" id="UP000006727"/>
    </source>
</evidence>
<dbReference type="Proteomes" id="UP000006727">
    <property type="component" value="Chromosome 11"/>
</dbReference>
<name>A9SV61_PHYPA</name>
<accession>A9SV61</accession>
<dbReference type="Gene3D" id="2.120.10.80">
    <property type="entry name" value="Kelch-type beta propeller"/>
    <property type="match status" value="1"/>
</dbReference>
<dbReference type="FunFam" id="1.20.1280.50:FF:000008">
    <property type="entry name" value="F-box only protein 6"/>
    <property type="match status" value="1"/>
</dbReference>
<sequence length="412" mass="47175">MPGININLANPSLSTSLIELNQQQLWMDPDLWGTLPEPLIELILAYLPLPKLLQMRSLCRKWNCLLQSPNFLDAQRRTAAQCHFYVVTVSEPAFSAFSYYQKGPELHYLRSSSLYCHTSQTWFNLSLNFLPFSDLYVTSVGGGLICFVAYMGKSNVTTREVVIGIANPATRTWRLLPRWEDNTVCRNLPNFVAMVVDNFTRQYRVVAIDYDKTCTYMYSSVSMSWAESKDVPTQHNFPYYDRTPSQAVVTSTNKLVCTTQCKSGVSIYDMDTGLWDSYEVHLPGMHSNVHLVQHRGRILMISRIMKAKYEGSDRVQISELERKDLRVTKALDEVPVGPSKHFLDHFKVCDIVGPNDDSQHGMCFVSVITGERWVYDLEGRFWRIMPSWPRARSKSMAAYGGFSIQLRVDIQP</sequence>
<reference evidence="2 3" key="2">
    <citation type="journal article" date="2018" name="Plant J.">
        <title>The Physcomitrella patens chromosome-scale assembly reveals moss genome structure and evolution.</title>
        <authorList>
            <person name="Lang D."/>
            <person name="Ullrich K.K."/>
            <person name="Murat F."/>
            <person name="Fuchs J."/>
            <person name="Jenkins J."/>
            <person name="Haas F.B."/>
            <person name="Piednoel M."/>
            <person name="Gundlach H."/>
            <person name="Van Bel M."/>
            <person name="Meyberg R."/>
            <person name="Vives C."/>
            <person name="Morata J."/>
            <person name="Symeonidi A."/>
            <person name="Hiss M."/>
            <person name="Muchero W."/>
            <person name="Kamisugi Y."/>
            <person name="Saleh O."/>
            <person name="Blanc G."/>
            <person name="Decker E.L."/>
            <person name="van Gessel N."/>
            <person name="Grimwood J."/>
            <person name="Hayes R.D."/>
            <person name="Graham S.W."/>
            <person name="Gunter L.E."/>
            <person name="McDaniel S.F."/>
            <person name="Hoernstein S.N.W."/>
            <person name="Larsson A."/>
            <person name="Li F.W."/>
            <person name="Perroud P.F."/>
            <person name="Phillips J."/>
            <person name="Ranjan P."/>
            <person name="Rokshar D.S."/>
            <person name="Rothfels C.J."/>
            <person name="Schneider L."/>
            <person name="Shu S."/>
            <person name="Stevenson D.W."/>
            <person name="Thummler F."/>
            <person name="Tillich M."/>
            <person name="Villarreal Aguilar J.C."/>
            <person name="Widiez T."/>
            <person name="Wong G.K."/>
            <person name="Wymore A."/>
            <person name="Zhang Y."/>
            <person name="Zimmer A.D."/>
            <person name="Quatrano R.S."/>
            <person name="Mayer K.F.X."/>
            <person name="Goodstein D."/>
            <person name="Casacuberta J.M."/>
            <person name="Vandepoele K."/>
            <person name="Reski R."/>
            <person name="Cuming A.C."/>
            <person name="Tuskan G.A."/>
            <person name="Maumus F."/>
            <person name="Salse J."/>
            <person name="Schmutz J."/>
            <person name="Rensing S.A."/>
        </authorList>
    </citation>
    <scope>NUCLEOTIDE SEQUENCE [LARGE SCALE GENOMIC DNA]</scope>
    <source>
        <strain evidence="2 3">cv. Gransden 2004</strain>
    </source>
</reference>
<reference evidence="2 3" key="1">
    <citation type="journal article" date="2008" name="Science">
        <title>The Physcomitrella genome reveals evolutionary insights into the conquest of land by plants.</title>
        <authorList>
            <person name="Rensing S."/>
            <person name="Lang D."/>
            <person name="Zimmer A."/>
            <person name="Terry A."/>
            <person name="Salamov A."/>
            <person name="Shapiro H."/>
            <person name="Nishiyama T."/>
            <person name="Perroud P.-F."/>
            <person name="Lindquist E."/>
            <person name="Kamisugi Y."/>
            <person name="Tanahashi T."/>
            <person name="Sakakibara K."/>
            <person name="Fujita T."/>
            <person name="Oishi K."/>
            <person name="Shin-I T."/>
            <person name="Kuroki Y."/>
            <person name="Toyoda A."/>
            <person name="Suzuki Y."/>
            <person name="Hashimoto A."/>
            <person name="Yamaguchi K."/>
            <person name="Sugano A."/>
            <person name="Kohara Y."/>
            <person name="Fujiyama A."/>
            <person name="Anterola A."/>
            <person name="Aoki S."/>
            <person name="Ashton N."/>
            <person name="Barbazuk W.B."/>
            <person name="Barker E."/>
            <person name="Bennetzen J."/>
            <person name="Bezanilla M."/>
            <person name="Blankenship R."/>
            <person name="Cho S.H."/>
            <person name="Dutcher S."/>
            <person name="Estelle M."/>
            <person name="Fawcett J.A."/>
            <person name="Gundlach H."/>
            <person name="Hanada K."/>
            <person name="Heyl A."/>
            <person name="Hicks K.A."/>
            <person name="Hugh J."/>
            <person name="Lohr M."/>
            <person name="Mayer K."/>
            <person name="Melkozernov A."/>
            <person name="Murata T."/>
            <person name="Nelson D."/>
            <person name="Pils B."/>
            <person name="Prigge M."/>
            <person name="Reiss B."/>
            <person name="Renner T."/>
            <person name="Rombauts S."/>
            <person name="Rushton P."/>
            <person name="Sanderfoot A."/>
            <person name="Schween G."/>
            <person name="Shiu S.-H."/>
            <person name="Stueber K."/>
            <person name="Theodoulou F.L."/>
            <person name="Tu H."/>
            <person name="Van de Peer Y."/>
            <person name="Verrier P.J."/>
            <person name="Waters E."/>
            <person name="Wood A."/>
            <person name="Yang L."/>
            <person name="Cove D."/>
            <person name="Cuming A."/>
            <person name="Hasebe M."/>
            <person name="Lucas S."/>
            <person name="Mishler D.B."/>
            <person name="Reski R."/>
            <person name="Grigoriev I."/>
            <person name="Quatrano R.S."/>
            <person name="Boore J.L."/>
        </authorList>
    </citation>
    <scope>NUCLEOTIDE SEQUENCE [LARGE SCALE GENOMIC DNA]</scope>
    <source>
        <strain evidence="2 3">cv. Gransden 2004</strain>
    </source>
</reference>
<dbReference type="InterPro" id="IPR015915">
    <property type="entry name" value="Kelch-typ_b-propeller"/>
</dbReference>
<dbReference type="Gramene" id="Pp3c11_19480V3.2">
    <property type="protein sequence ID" value="Pp3c11_19480V3.2"/>
    <property type="gene ID" value="Pp3c11_19480"/>
</dbReference>
<dbReference type="KEGG" id="ppp:112288397"/>
<dbReference type="RefSeq" id="XP_024388288.1">
    <property type="nucleotide sequence ID" value="XM_024532520.2"/>
</dbReference>
<evidence type="ECO:0000256" key="1">
    <source>
        <dbReference type="ARBA" id="ARBA00022737"/>
    </source>
</evidence>
<dbReference type="PANTHER" id="PTHR31672">
    <property type="entry name" value="BNACNNG10540D PROTEIN"/>
    <property type="match status" value="1"/>
</dbReference>
<dbReference type="GO" id="GO:0031146">
    <property type="term" value="P:SCF-dependent proteasomal ubiquitin-dependent protein catabolic process"/>
    <property type="evidence" value="ECO:0000318"/>
    <property type="project" value="GO_Central"/>
</dbReference>
<evidence type="ECO:0000313" key="2">
    <source>
        <dbReference type="EnsemblPlants" id="Pp3c11_19480V3.2"/>
    </source>
</evidence>
<dbReference type="EMBL" id="ABEU02000011">
    <property type="status" value="NOT_ANNOTATED_CDS"/>
    <property type="molecule type" value="Genomic_DNA"/>
</dbReference>
<dbReference type="InParanoid" id="A9SV61"/>